<protein>
    <submittedName>
        <fullName evidence="2">Uncharacterized protein</fullName>
    </submittedName>
</protein>
<sequence>MSLYFADRVEECVEDRKNDKIVFTFPWMYALNGPVNMDEGSSVGDSITTSYKMARTRWDVYFRDSNETIVLQNASLDGWNGRCFISYTVYYDTEMRFVLYSSTRVEMIATFITFHTPEGFMSRFVEAMEKRNLSKIVLFIEFHLPLKNFYQPSSERESLWDDEKEKEYDEIPNNFENDARLEFMNKSDYTFECLDGTVAAQQVILFTSSATMRKQLLSHSQNEGIVKYTVAVVKPIIVFFHSLWFKLPETYDLEYANQILSAMEFFVPFRKDVLREKLSKSICHQFAKAKYLQMNRKTVN</sequence>
<reference evidence="2" key="1">
    <citation type="submission" date="2022-11" db="UniProtKB">
        <authorList>
            <consortium name="WormBaseParasite"/>
        </authorList>
    </citation>
    <scope>IDENTIFICATION</scope>
</reference>
<evidence type="ECO:0000313" key="1">
    <source>
        <dbReference type="Proteomes" id="UP000887579"/>
    </source>
</evidence>
<proteinExistence type="predicted"/>
<accession>A0AC34FLY3</accession>
<organism evidence="1 2">
    <name type="scientific">Panagrolaimus sp. ES5</name>
    <dbReference type="NCBI Taxonomy" id="591445"/>
    <lineage>
        <taxon>Eukaryota</taxon>
        <taxon>Metazoa</taxon>
        <taxon>Ecdysozoa</taxon>
        <taxon>Nematoda</taxon>
        <taxon>Chromadorea</taxon>
        <taxon>Rhabditida</taxon>
        <taxon>Tylenchina</taxon>
        <taxon>Panagrolaimomorpha</taxon>
        <taxon>Panagrolaimoidea</taxon>
        <taxon>Panagrolaimidae</taxon>
        <taxon>Panagrolaimus</taxon>
    </lineage>
</organism>
<dbReference type="Proteomes" id="UP000887579">
    <property type="component" value="Unplaced"/>
</dbReference>
<name>A0AC34FLY3_9BILA</name>
<dbReference type="WBParaSite" id="ES5_v2.g18423.t1">
    <property type="protein sequence ID" value="ES5_v2.g18423.t1"/>
    <property type="gene ID" value="ES5_v2.g18423"/>
</dbReference>
<evidence type="ECO:0000313" key="2">
    <source>
        <dbReference type="WBParaSite" id="ES5_v2.g18423.t1"/>
    </source>
</evidence>